<dbReference type="Gene3D" id="3.20.20.300">
    <property type="entry name" value="Glycoside hydrolase, family 3, N-terminal domain"/>
    <property type="match status" value="1"/>
</dbReference>
<dbReference type="PANTHER" id="PTHR30620">
    <property type="entry name" value="PERIPLASMIC BETA-GLUCOSIDASE-RELATED"/>
    <property type="match status" value="1"/>
</dbReference>
<evidence type="ECO:0000313" key="6">
    <source>
        <dbReference type="EMBL" id="RST31384.1"/>
    </source>
</evidence>
<dbReference type="Gene3D" id="3.40.50.1700">
    <property type="entry name" value="Glycoside hydrolase family 3 C-terminal domain"/>
    <property type="match status" value="1"/>
</dbReference>
<evidence type="ECO:0000256" key="2">
    <source>
        <dbReference type="SAM" id="SignalP"/>
    </source>
</evidence>
<dbReference type="InterPro" id="IPR001764">
    <property type="entry name" value="Glyco_hydro_3_N"/>
</dbReference>
<dbReference type="Gene3D" id="2.60.120.430">
    <property type="entry name" value="Galactose-binding lectin"/>
    <property type="match status" value="1"/>
</dbReference>
<dbReference type="InterPro" id="IPR017853">
    <property type="entry name" value="GH"/>
</dbReference>
<comment type="caution">
    <text evidence="6">The sequence shown here is derived from an EMBL/GenBank/DDBJ whole genome shotgun (WGS) entry which is preliminary data.</text>
</comment>
<feature type="domain" description="ExoP galactose-binding-like" evidence="5">
    <location>
        <begin position="663"/>
        <end position="807"/>
    </location>
</feature>
<dbReference type="GO" id="GO:0009251">
    <property type="term" value="P:glucan catabolic process"/>
    <property type="evidence" value="ECO:0007669"/>
    <property type="project" value="TreeGrafter"/>
</dbReference>
<gene>
    <name evidence="6" type="ORF">HMF7854_11445</name>
</gene>
<dbReference type="AlphaFoldDB" id="A0A429VBP9"/>
<evidence type="ECO:0000259" key="3">
    <source>
        <dbReference type="Pfam" id="PF00933"/>
    </source>
</evidence>
<dbReference type="PANTHER" id="PTHR30620:SF77">
    <property type="entry name" value="LYSOSOMAL BETA GLUCOSIDASE-LIKE"/>
    <property type="match status" value="1"/>
</dbReference>
<protein>
    <submittedName>
        <fullName evidence="6">Glycoside hydrolase family 3 protein</fullName>
    </submittedName>
</protein>
<feature type="domain" description="Glycoside hydrolase family 3 C-terminal" evidence="4">
    <location>
        <begin position="423"/>
        <end position="629"/>
    </location>
</feature>
<proteinExistence type="predicted"/>
<dbReference type="OrthoDB" id="9781691at2"/>
<organism evidence="6 7">
    <name type="scientific">Sphingomonas ginkgonis</name>
    <dbReference type="NCBI Taxonomy" id="2315330"/>
    <lineage>
        <taxon>Bacteria</taxon>
        <taxon>Pseudomonadati</taxon>
        <taxon>Pseudomonadota</taxon>
        <taxon>Alphaproteobacteria</taxon>
        <taxon>Sphingomonadales</taxon>
        <taxon>Sphingomonadaceae</taxon>
        <taxon>Sphingomonas</taxon>
    </lineage>
</organism>
<keyword evidence="7" id="KW-1185">Reference proteome</keyword>
<dbReference type="EMBL" id="RWJF01000001">
    <property type="protein sequence ID" value="RST31384.1"/>
    <property type="molecule type" value="Genomic_DNA"/>
</dbReference>
<dbReference type="Pfam" id="PF01915">
    <property type="entry name" value="Glyco_hydro_3_C"/>
    <property type="match status" value="1"/>
</dbReference>
<evidence type="ECO:0000313" key="7">
    <source>
        <dbReference type="Proteomes" id="UP000274661"/>
    </source>
</evidence>
<evidence type="ECO:0000259" key="4">
    <source>
        <dbReference type="Pfam" id="PF01915"/>
    </source>
</evidence>
<dbReference type="SUPFAM" id="SSF52279">
    <property type="entry name" value="Beta-D-glucan exohydrolase, C-terminal domain"/>
    <property type="match status" value="1"/>
</dbReference>
<dbReference type="PRINTS" id="PR00133">
    <property type="entry name" value="GLHYDRLASE3"/>
</dbReference>
<dbReference type="SUPFAM" id="SSF51445">
    <property type="entry name" value="(Trans)glycosidases"/>
    <property type="match status" value="1"/>
</dbReference>
<keyword evidence="1 6" id="KW-0378">Hydrolase</keyword>
<feature type="domain" description="Glycoside hydrolase family 3 N-terminal" evidence="3">
    <location>
        <begin position="67"/>
        <end position="387"/>
    </location>
</feature>
<evidence type="ECO:0000259" key="5">
    <source>
        <dbReference type="Pfam" id="PF18559"/>
    </source>
</evidence>
<feature type="chain" id="PRO_5019573631" evidence="2">
    <location>
        <begin position="28"/>
        <end position="823"/>
    </location>
</feature>
<evidence type="ECO:0000256" key="1">
    <source>
        <dbReference type="ARBA" id="ARBA00022801"/>
    </source>
</evidence>
<dbReference type="RefSeq" id="WP_126719212.1">
    <property type="nucleotide sequence ID" value="NZ_RWJF01000001.1"/>
</dbReference>
<dbReference type="InterPro" id="IPR002772">
    <property type="entry name" value="Glyco_hydro_3_C"/>
</dbReference>
<dbReference type="InterPro" id="IPR041443">
    <property type="entry name" value="Exop_C"/>
</dbReference>
<dbReference type="GO" id="GO:0008422">
    <property type="term" value="F:beta-glucosidase activity"/>
    <property type="evidence" value="ECO:0007669"/>
    <property type="project" value="TreeGrafter"/>
</dbReference>
<sequence>MVATKWRGATALAAVLGLGGPAAMSQAQAPALSPVAHPARWPVAASPATFTDAATESRISRMMAGMTLEQKVGQTIQGDISTMKPEDLDTYPLGSILAGGNSGPFGDERASSSKWAELVRQYRAHSRASGGIPILFGVDAVHGHSNVPGATIFPHNVALGATHDPALIQRIGAAAAAEVTASGIEWTFAPTITVPQDLRWGRSYEGFSSDPQLVASYARAMTLGLQGSLVVGRPVDGNHVAATPKHFLADGGTLGGKDQGDARISEAELIAKHAQGYPAAINAGALTVMVSFSSWNGEKNHGNQSLLTGVLKGRMGFKGLLVGDWNAHGQVEGCTTIHCPAAYNAGLDLFMAPDSWKGLYENTIADVRAGRVPMARIDDAVRRILRVKAKLGLLDGRPVRDVPAELGSEAHRAIAREAVAKSLVLLKNNGILPVKPGARVLVAGDGADNMAKQAGGWTITWQGSDTSKKDFPNGRTIWDGISSAVRASGGSAELAADGRYGQKPDVAIVVFGEPPYAEFQGDIATLAYQPQAQTDLALLRRLKAAGIPVVSVFLSGRPLFTSAEINASDAFVAAWLPGTQGDGVADVLVSARGGRPTRDFTGRLPYAWPRDARSPVVNPLFARGYGLSYAKPGRVGPLAETPGIDLSQALNVESYFDRGQTLAPWAMTLVDANGSRPVRGAASASPLSLVRARPVDVAAQEDSLAIEWTGPGAVSIDGPEADLDRQLTGAFGLQADMIVTRPASAAVTLGVAGQALDASAALGKAGPVHLLVPLRCYADRGANFRAVRTPVQIQSSGAFGLTIQRLKLVPIGAPTPCLPAPRG</sequence>
<dbReference type="Pfam" id="PF18559">
    <property type="entry name" value="Exop_C"/>
    <property type="match status" value="1"/>
</dbReference>
<dbReference type="Pfam" id="PF00933">
    <property type="entry name" value="Glyco_hydro_3"/>
    <property type="match status" value="1"/>
</dbReference>
<dbReference type="InterPro" id="IPR036881">
    <property type="entry name" value="Glyco_hydro_3_C_sf"/>
</dbReference>
<name>A0A429VBP9_9SPHN</name>
<reference evidence="6 7" key="1">
    <citation type="submission" date="2018-12" db="EMBL/GenBank/DDBJ databases">
        <title>Sphingomonas sp. HMF7854 Genome sequencing and assembly.</title>
        <authorList>
            <person name="Cha I."/>
            <person name="Kang H."/>
            <person name="Kim H."/>
            <person name="Kang J."/>
            <person name="Joh K."/>
        </authorList>
    </citation>
    <scope>NUCLEOTIDE SEQUENCE [LARGE SCALE GENOMIC DNA]</scope>
    <source>
        <strain evidence="6 7">HMF7854</strain>
    </source>
</reference>
<accession>A0A429VBP9</accession>
<keyword evidence="2" id="KW-0732">Signal</keyword>
<dbReference type="Proteomes" id="UP000274661">
    <property type="component" value="Unassembled WGS sequence"/>
</dbReference>
<dbReference type="InterPro" id="IPR051915">
    <property type="entry name" value="Cellulose_Degrad_GH3"/>
</dbReference>
<dbReference type="InterPro" id="IPR036962">
    <property type="entry name" value="Glyco_hydro_3_N_sf"/>
</dbReference>
<feature type="signal peptide" evidence="2">
    <location>
        <begin position="1"/>
        <end position="27"/>
    </location>
</feature>